<sequence>MPLTVNCAQPREVGPVRFVDRFKAAAQKKTAAVRGWCDRRGQGCLRSVVDSESDDPATQIDEFLTHAAAPEFRGSKRRQSETRSDPSKTAERKPEHREVFLDLPYEAGSVSSFSTVLDTYHRASSSTISLPSTFSMGSMNVPEPRAPQPSSPRASLHFAIDTPADFERFRSDLRHRVELESVPPAMPTGKPEPKTKCFNVDSTPIPVGEESPQLKFKAYPGKPDTENQGPVTFQAYSAGSKLRHRNVGYIPPTLQSGFVNGVPPALRAAHGGNNNNNNNNSTRHRGKPKATATGDASQNYSWPLVDFHKEIFLNAEPSQTNHSSRYQEPRIPSMEFSGRGLGDEVQAVLDNLRRPVVERAAAHVEDRAWMSPGSPLHSTAYEREACIPVVTAKAGEVGGHHPRVLTVGTPQKPERSMGSVRPPSSNERTVRFSEYNWPRFSDDQYTDPAEEYSRQYRRRRREARREMASRRGV</sequence>
<feature type="region of interest" description="Disordered" evidence="1">
    <location>
        <begin position="63"/>
        <end position="98"/>
    </location>
</feature>
<dbReference type="AlphaFoldDB" id="A0A0D1ZA91"/>
<dbReference type="VEuPathDB" id="FungiDB:PV07_10310"/>
<organism evidence="2 3">
    <name type="scientific">Cladophialophora immunda</name>
    <dbReference type="NCBI Taxonomy" id="569365"/>
    <lineage>
        <taxon>Eukaryota</taxon>
        <taxon>Fungi</taxon>
        <taxon>Dikarya</taxon>
        <taxon>Ascomycota</taxon>
        <taxon>Pezizomycotina</taxon>
        <taxon>Eurotiomycetes</taxon>
        <taxon>Chaetothyriomycetidae</taxon>
        <taxon>Chaetothyriales</taxon>
        <taxon>Herpotrichiellaceae</taxon>
        <taxon>Cladophialophora</taxon>
    </lineage>
</organism>
<feature type="compositionally biased region" description="Basic and acidic residues" evidence="1">
    <location>
        <begin position="78"/>
        <end position="98"/>
    </location>
</feature>
<proteinExistence type="predicted"/>
<evidence type="ECO:0000313" key="2">
    <source>
        <dbReference type="EMBL" id="KIW24606.1"/>
    </source>
</evidence>
<reference evidence="2 3" key="1">
    <citation type="submission" date="2015-01" db="EMBL/GenBank/DDBJ databases">
        <title>The Genome Sequence of Cladophialophora immunda CBS83496.</title>
        <authorList>
            <consortium name="The Broad Institute Genomics Platform"/>
            <person name="Cuomo C."/>
            <person name="de Hoog S."/>
            <person name="Gorbushina A."/>
            <person name="Stielow B."/>
            <person name="Teixiera M."/>
            <person name="Abouelleil A."/>
            <person name="Chapman S.B."/>
            <person name="Priest M."/>
            <person name="Young S.K."/>
            <person name="Wortman J."/>
            <person name="Nusbaum C."/>
            <person name="Birren B."/>
        </authorList>
    </citation>
    <scope>NUCLEOTIDE SEQUENCE [LARGE SCALE GENOMIC DNA]</scope>
    <source>
        <strain evidence="2 3">CBS 83496</strain>
    </source>
</reference>
<feature type="region of interest" description="Disordered" evidence="1">
    <location>
        <begin position="263"/>
        <end position="297"/>
    </location>
</feature>
<keyword evidence="3" id="KW-1185">Reference proteome</keyword>
<protein>
    <submittedName>
        <fullName evidence="2">Uncharacterized protein</fullName>
    </submittedName>
</protein>
<dbReference type="Proteomes" id="UP000054466">
    <property type="component" value="Unassembled WGS sequence"/>
</dbReference>
<evidence type="ECO:0000313" key="3">
    <source>
        <dbReference type="Proteomes" id="UP000054466"/>
    </source>
</evidence>
<dbReference type="EMBL" id="KN847045">
    <property type="protein sequence ID" value="KIW24606.1"/>
    <property type="molecule type" value="Genomic_DNA"/>
</dbReference>
<gene>
    <name evidence="2" type="ORF">PV07_10310</name>
</gene>
<feature type="compositionally biased region" description="Basic and acidic residues" evidence="1">
    <location>
        <begin position="463"/>
        <end position="473"/>
    </location>
</feature>
<evidence type="ECO:0000256" key="1">
    <source>
        <dbReference type="SAM" id="MobiDB-lite"/>
    </source>
</evidence>
<dbReference type="GeneID" id="27349504"/>
<dbReference type="HOGENOM" id="CLU_048133_0_0_1"/>
<dbReference type="OrthoDB" id="4150903at2759"/>
<name>A0A0D1ZA91_9EURO</name>
<dbReference type="RefSeq" id="XP_016244822.1">
    <property type="nucleotide sequence ID" value="XM_016397631.1"/>
</dbReference>
<accession>A0A0D1ZA91</accession>
<feature type="region of interest" description="Disordered" evidence="1">
    <location>
        <begin position="400"/>
        <end position="473"/>
    </location>
</feature>